<dbReference type="OrthoDB" id="844215at2"/>
<dbReference type="EMBL" id="QWGE01000002">
    <property type="protein sequence ID" value="RIJ41562.1"/>
    <property type="molecule type" value="Genomic_DNA"/>
</dbReference>
<evidence type="ECO:0008006" key="4">
    <source>
        <dbReference type="Google" id="ProtNLM"/>
    </source>
</evidence>
<organism evidence="2 3">
    <name type="scientific">Pontibacter oryzae</name>
    <dbReference type="NCBI Taxonomy" id="2304593"/>
    <lineage>
        <taxon>Bacteria</taxon>
        <taxon>Pseudomonadati</taxon>
        <taxon>Bacteroidota</taxon>
        <taxon>Cytophagia</taxon>
        <taxon>Cytophagales</taxon>
        <taxon>Hymenobacteraceae</taxon>
        <taxon>Pontibacter</taxon>
    </lineage>
</organism>
<accession>A0A399SHK4</accession>
<dbReference type="Proteomes" id="UP000266005">
    <property type="component" value="Unassembled WGS sequence"/>
</dbReference>
<dbReference type="AlphaFoldDB" id="A0A399SHK4"/>
<evidence type="ECO:0000313" key="2">
    <source>
        <dbReference type="EMBL" id="RIJ41562.1"/>
    </source>
</evidence>
<comment type="caution">
    <text evidence="2">The sequence shown here is derived from an EMBL/GenBank/DDBJ whole genome shotgun (WGS) entry which is preliminary data.</text>
</comment>
<protein>
    <recommendedName>
        <fullName evidence="4">DUF748 domain-containing protein</fullName>
    </recommendedName>
</protein>
<dbReference type="RefSeq" id="WP_119431310.1">
    <property type="nucleotide sequence ID" value="NZ_QWGE01000002.1"/>
</dbReference>
<name>A0A399SHK4_9BACT</name>
<keyword evidence="1" id="KW-0812">Transmembrane</keyword>
<keyword evidence="1" id="KW-0472">Membrane</keyword>
<keyword evidence="3" id="KW-1185">Reference proteome</keyword>
<evidence type="ECO:0000256" key="1">
    <source>
        <dbReference type="SAM" id="Phobius"/>
    </source>
</evidence>
<keyword evidence="1" id="KW-1133">Transmembrane helix</keyword>
<feature type="transmembrane region" description="Helical" evidence="1">
    <location>
        <begin position="20"/>
        <end position="39"/>
    </location>
</feature>
<evidence type="ECO:0000313" key="3">
    <source>
        <dbReference type="Proteomes" id="UP000266005"/>
    </source>
</evidence>
<sequence length="557" mass="62588">MSQNNKSSKKAKHWLQISAWVFGISVFLFVGLLGFTNWIQNKVERMVAQQSDGVYDLKLYGLEISPFIGSMSVDSISLVPDYERWEMLQKQGNETARMLLDLQTGEVAVRGLDMISVLFGKKVDLDALILEKPKLLMTVMRRDTTAQHKPMHERASDMLKNLHIGKIDLNKAQLRYREQPKSDAYIFSVAELMLSVDDFKLDSQSFHAQDRAYYARRMKLKTGKASYLLPDGLYKASADSIMIDTKQQILLAKQVALTPIATIAQMAKAKGKATTRTTLNIPLIRFDGLSYTAHSQNNNFIAQKLLLQDLTMEAFKDKQHYKDKGTKQLIHEMAQSVKTPFRVEKLELKNGYIRYSELVPKAIERGHITFNFLQVSGSNISNMPKYMTLKTPAVIHASTKVMGKAPLQFTLRMPLLSNNGYHRIEGHIGETDPAILNPILSPTAFVRIESGHISRGDFDIKLTKDNATGEMKIIYSNLDVELLNKGSGGKQGLGKEIISEIADWVAIKDSNPKDGKDPRIGDITVNRNTQTSAFSYWKDCLASGFLSSMGLKQVAKK</sequence>
<reference evidence="3" key="1">
    <citation type="submission" date="2018-08" db="EMBL/GenBank/DDBJ databases">
        <title>Mucilaginibacter sp. MYSH2.</title>
        <authorList>
            <person name="Seo T."/>
        </authorList>
    </citation>
    <scope>NUCLEOTIDE SEQUENCE [LARGE SCALE GENOMIC DNA]</scope>
    <source>
        <strain evidence="3">KIRAN</strain>
    </source>
</reference>
<gene>
    <name evidence="2" type="ORF">D1627_05880</name>
</gene>
<proteinExistence type="predicted"/>